<evidence type="ECO:0000313" key="4">
    <source>
        <dbReference type="Proteomes" id="UP000606786"/>
    </source>
</evidence>
<evidence type="ECO:0000256" key="2">
    <source>
        <dbReference type="SAM" id="Phobius"/>
    </source>
</evidence>
<feature type="region of interest" description="Disordered" evidence="1">
    <location>
        <begin position="1"/>
        <end position="34"/>
    </location>
</feature>
<accession>A0A811U224</accession>
<gene>
    <name evidence="3" type="ORF">CCAP1982_LOCUS1978</name>
</gene>
<name>A0A811U224_CERCA</name>
<feature type="transmembrane region" description="Helical" evidence="2">
    <location>
        <begin position="53"/>
        <end position="74"/>
    </location>
</feature>
<comment type="caution">
    <text evidence="3">The sequence shown here is derived from an EMBL/GenBank/DDBJ whole genome shotgun (WGS) entry which is preliminary data.</text>
</comment>
<proteinExistence type="predicted"/>
<feature type="compositionally biased region" description="Basic residues" evidence="1">
    <location>
        <begin position="19"/>
        <end position="31"/>
    </location>
</feature>
<keyword evidence="2" id="KW-1133">Transmembrane helix</keyword>
<feature type="non-terminal residue" evidence="3">
    <location>
        <position position="84"/>
    </location>
</feature>
<dbReference type="EMBL" id="CAJHJT010000001">
    <property type="protein sequence ID" value="CAD6993152.1"/>
    <property type="molecule type" value="Genomic_DNA"/>
</dbReference>
<evidence type="ECO:0000313" key="3">
    <source>
        <dbReference type="EMBL" id="CAD6993152.1"/>
    </source>
</evidence>
<keyword evidence="2" id="KW-0472">Membrane</keyword>
<dbReference type="Proteomes" id="UP000606786">
    <property type="component" value="Unassembled WGS sequence"/>
</dbReference>
<keyword evidence="4" id="KW-1185">Reference proteome</keyword>
<keyword evidence="2" id="KW-0812">Transmembrane</keyword>
<reference evidence="3" key="1">
    <citation type="submission" date="2020-11" db="EMBL/GenBank/DDBJ databases">
        <authorList>
            <person name="Whitehead M."/>
        </authorList>
    </citation>
    <scope>NUCLEOTIDE SEQUENCE</scope>
    <source>
        <strain evidence="3">EGII</strain>
    </source>
</reference>
<dbReference type="AlphaFoldDB" id="A0A811U224"/>
<sequence length="84" mass="9318">PKVITQSQSGSADDFYRHERQRPHSHSHAQHKAAAEKQNSCNNYYYHCSPTAVALHSSLVALRCLLFVAGWTLAGQGVKDVKGR</sequence>
<protein>
    <submittedName>
        <fullName evidence="3">(Mediterranean fruit fly) hypothetical protein</fullName>
    </submittedName>
</protein>
<organism evidence="3 4">
    <name type="scientific">Ceratitis capitata</name>
    <name type="common">Mediterranean fruit fly</name>
    <name type="synonym">Tephritis capitata</name>
    <dbReference type="NCBI Taxonomy" id="7213"/>
    <lineage>
        <taxon>Eukaryota</taxon>
        <taxon>Metazoa</taxon>
        <taxon>Ecdysozoa</taxon>
        <taxon>Arthropoda</taxon>
        <taxon>Hexapoda</taxon>
        <taxon>Insecta</taxon>
        <taxon>Pterygota</taxon>
        <taxon>Neoptera</taxon>
        <taxon>Endopterygota</taxon>
        <taxon>Diptera</taxon>
        <taxon>Brachycera</taxon>
        <taxon>Muscomorpha</taxon>
        <taxon>Tephritoidea</taxon>
        <taxon>Tephritidae</taxon>
        <taxon>Ceratitis</taxon>
        <taxon>Ceratitis</taxon>
    </lineage>
</organism>
<feature type="compositionally biased region" description="Polar residues" evidence="1">
    <location>
        <begin position="1"/>
        <end position="11"/>
    </location>
</feature>
<evidence type="ECO:0000256" key="1">
    <source>
        <dbReference type="SAM" id="MobiDB-lite"/>
    </source>
</evidence>